<comment type="catalytic activity">
    <reaction evidence="13 14">
        <text>ATP + (deoxyribonucleotide)n-3'-hydroxyl + 5'-phospho-(deoxyribonucleotide)m = (deoxyribonucleotide)n+m + AMP + diphosphate.</text>
        <dbReference type="EC" id="6.5.1.1"/>
    </reaction>
</comment>
<evidence type="ECO:0000256" key="8">
    <source>
        <dbReference type="ARBA" id="ARBA00022840"/>
    </source>
</evidence>
<evidence type="ECO:0000259" key="16">
    <source>
        <dbReference type="PROSITE" id="PS50160"/>
    </source>
</evidence>
<dbReference type="PANTHER" id="PTHR45674">
    <property type="entry name" value="DNA LIGASE 1/3 FAMILY MEMBER"/>
    <property type="match status" value="1"/>
</dbReference>
<feature type="binding site" evidence="14">
    <location>
        <position position="321"/>
    </location>
    <ligand>
        <name>ATP</name>
        <dbReference type="ChEBI" id="CHEBI:30616"/>
    </ligand>
</feature>
<dbReference type="GO" id="GO:0046872">
    <property type="term" value="F:metal ion binding"/>
    <property type="evidence" value="ECO:0007669"/>
    <property type="project" value="UniProtKB-KW"/>
</dbReference>
<dbReference type="Proteomes" id="UP000034050">
    <property type="component" value="Unassembled WGS sequence"/>
</dbReference>
<keyword evidence="5 14" id="KW-0479">Metal-binding</keyword>
<dbReference type="NCBIfam" id="TIGR00574">
    <property type="entry name" value="dnl1"/>
    <property type="match status" value="1"/>
</dbReference>
<protein>
    <recommendedName>
        <fullName evidence="14">Probable DNA ligase</fullName>
        <ecNumber evidence="14">6.5.1.1</ecNumber>
    </recommendedName>
    <alternativeName>
        <fullName evidence="14">Polydeoxyribonucleotide synthase [ATP]</fullName>
    </alternativeName>
</protein>
<comment type="function">
    <text evidence="14">DNA ligase that seals nicks in double-stranded DNA during DNA replication, DNA recombination and DNA repair.</text>
</comment>
<dbReference type="STRING" id="1618446.UV61_C0009G0070"/>
<dbReference type="PROSITE" id="PS50160">
    <property type="entry name" value="DNA_LIGASE_A3"/>
    <property type="match status" value="1"/>
</dbReference>
<keyword evidence="9 14" id="KW-0460">Magnesium</keyword>
<comment type="cofactor">
    <cofactor evidence="14">
        <name>Mg(2+)</name>
        <dbReference type="ChEBI" id="CHEBI:18420"/>
    </cofactor>
</comment>
<dbReference type="SUPFAM" id="SSF117018">
    <property type="entry name" value="ATP-dependent DNA ligase DNA-binding domain"/>
    <property type="match status" value="1"/>
</dbReference>
<keyword evidence="4 14" id="KW-0235">DNA replication</keyword>
<dbReference type="InterPro" id="IPR012309">
    <property type="entry name" value="DNA_ligase_ATP-dep_C"/>
</dbReference>
<dbReference type="PROSITE" id="PS00333">
    <property type="entry name" value="DNA_LIGASE_A2"/>
    <property type="match status" value="1"/>
</dbReference>
<evidence type="ECO:0000313" key="18">
    <source>
        <dbReference type="Proteomes" id="UP000034050"/>
    </source>
</evidence>
<evidence type="ECO:0000256" key="10">
    <source>
        <dbReference type="ARBA" id="ARBA00023172"/>
    </source>
</evidence>
<dbReference type="InterPro" id="IPR022865">
    <property type="entry name" value="DNA_ligae_ATP-dep_bac/arc"/>
</dbReference>
<dbReference type="Gene3D" id="1.10.3260.10">
    <property type="entry name" value="DNA ligase, ATP-dependent, N-terminal domain"/>
    <property type="match status" value="1"/>
</dbReference>
<dbReference type="InterPro" id="IPR012310">
    <property type="entry name" value="DNA_ligase_ATP-dep_cent"/>
</dbReference>
<dbReference type="GO" id="GO:0003910">
    <property type="term" value="F:DNA ligase (ATP) activity"/>
    <property type="evidence" value="ECO:0007669"/>
    <property type="project" value="UniProtKB-UniRule"/>
</dbReference>
<dbReference type="InterPro" id="IPR016059">
    <property type="entry name" value="DNA_ligase_ATP-dep_CS"/>
</dbReference>
<evidence type="ECO:0000256" key="1">
    <source>
        <dbReference type="ARBA" id="ARBA00007572"/>
    </source>
</evidence>
<dbReference type="InterPro" id="IPR000977">
    <property type="entry name" value="DNA_ligase_ATP-dep"/>
</dbReference>
<dbReference type="GO" id="GO:0006281">
    <property type="term" value="P:DNA repair"/>
    <property type="evidence" value="ECO:0007669"/>
    <property type="project" value="UniProtKB-UniRule"/>
</dbReference>
<dbReference type="FunFam" id="1.10.3260.10:FF:000007">
    <property type="entry name" value="DNA ligase"/>
    <property type="match status" value="1"/>
</dbReference>
<keyword evidence="11 14" id="KW-0234">DNA repair</keyword>
<feature type="domain" description="ATP-dependent DNA ligase family profile" evidence="16">
    <location>
        <begin position="349"/>
        <end position="501"/>
    </location>
</feature>
<dbReference type="InterPro" id="IPR050191">
    <property type="entry name" value="ATP-dep_DNA_ligase"/>
</dbReference>
<evidence type="ECO:0000313" key="17">
    <source>
        <dbReference type="EMBL" id="KKS86543.1"/>
    </source>
</evidence>
<dbReference type="GO" id="GO:0003677">
    <property type="term" value="F:DNA binding"/>
    <property type="evidence" value="ECO:0007669"/>
    <property type="project" value="InterPro"/>
</dbReference>
<keyword evidence="2 14" id="KW-0436">Ligase</keyword>
<evidence type="ECO:0000256" key="7">
    <source>
        <dbReference type="ARBA" id="ARBA00022763"/>
    </source>
</evidence>
<dbReference type="GO" id="GO:0005524">
    <property type="term" value="F:ATP binding"/>
    <property type="evidence" value="ECO:0007669"/>
    <property type="project" value="UniProtKB-UniRule"/>
</dbReference>
<dbReference type="Gene3D" id="3.30.470.30">
    <property type="entry name" value="DNA ligase/mRNA capping enzyme"/>
    <property type="match status" value="1"/>
</dbReference>
<dbReference type="InterPro" id="IPR012340">
    <property type="entry name" value="NA-bd_OB-fold"/>
</dbReference>
<gene>
    <name evidence="14" type="primary">lig</name>
    <name evidence="17" type="ORF">UV61_C0009G0070</name>
</gene>
<feature type="binding site" evidence="14">
    <location>
        <position position="261"/>
    </location>
    <ligand>
        <name>ATP</name>
        <dbReference type="ChEBI" id="CHEBI:30616"/>
    </ligand>
</feature>
<feature type="binding site" evidence="14">
    <location>
        <position position="291"/>
    </location>
    <ligand>
        <name>ATP</name>
        <dbReference type="ChEBI" id="CHEBI:30616"/>
    </ligand>
</feature>
<evidence type="ECO:0000256" key="6">
    <source>
        <dbReference type="ARBA" id="ARBA00022741"/>
    </source>
</evidence>
<evidence type="ECO:0000256" key="2">
    <source>
        <dbReference type="ARBA" id="ARBA00022598"/>
    </source>
</evidence>
<dbReference type="AlphaFoldDB" id="A0A0G1FI63"/>
<name>A0A0G1FI63_9BACT</name>
<dbReference type="InterPro" id="IPR012308">
    <property type="entry name" value="DNA_ligase_ATP-dep_N"/>
</dbReference>
<evidence type="ECO:0000256" key="12">
    <source>
        <dbReference type="ARBA" id="ARBA00023306"/>
    </source>
</evidence>
<keyword evidence="10 14" id="KW-0233">DNA recombination</keyword>
<keyword evidence="6 14" id="KW-0547">Nucleotide-binding</keyword>
<dbReference type="GO" id="GO:0006310">
    <property type="term" value="P:DNA recombination"/>
    <property type="evidence" value="ECO:0007669"/>
    <property type="project" value="UniProtKB-UniRule"/>
</dbReference>
<accession>A0A0G1FI63</accession>
<evidence type="ECO:0000256" key="15">
    <source>
        <dbReference type="RuleBase" id="RU004196"/>
    </source>
</evidence>
<feature type="binding site" evidence="14">
    <location>
        <position position="454"/>
    </location>
    <ligand>
        <name>ATP</name>
        <dbReference type="ChEBI" id="CHEBI:30616"/>
    </ligand>
</feature>
<evidence type="ECO:0000256" key="11">
    <source>
        <dbReference type="ARBA" id="ARBA00023204"/>
    </source>
</evidence>
<reference evidence="17 18" key="1">
    <citation type="journal article" date="2015" name="Nature">
        <title>rRNA introns, odd ribosomes, and small enigmatic genomes across a large radiation of phyla.</title>
        <authorList>
            <person name="Brown C.T."/>
            <person name="Hug L.A."/>
            <person name="Thomas B.C."/>
            <person name="Sharon I."/>
            <person name="Castelle C.J."/>
            <person name="Singh A."/>
            <person name="Wilkins M.J."/>
            <person name="Williams K.H."/>
            <person name="Banfield J.F."/>
        </authorList>
    </citation>
    <scope>NUCLEOTIDE SEQUENCE [LARGE SCALE GENOMIC DNA]</scope>
</reference>
<evidence type="ECO:0000256" key="4">
    <source>
        <dbReference type="ARBA" id="ARBA00022705"/>
    </source>
</evidence>
<sequence>MNFAELSTYFERLEKTTSRNTITEILAELFKKSTPDAIGKICYLLQGRVVPLFEPIEFGVADKMMMRAIALGLSIEVKTVNDVFKKLGDIGSAAEFLKKAGKKSHLAQQTFLDVGNTIKNEKLPITDVFDHFVKIAKSTGPGSQDEKIKLLAELIRVAEPLSVRYLVRIPLGKMRLGFSDMTILDALSWMLKGDKSHKKKIEAAYNVRPDLGYIAQTVKARGMDGLRHVTPKVGTPIMMARANRLTSAVEIFEKIGKCAVEYKYDGLRLQVHYVKSEKRKAKSEKIKMFSRNLEDVTPMFPDIAEAVKLQTEADEVIFEGEVVAYNPKTHVFVPFQETMQRKRKYDIAAKALEIPVKLFVFELLYVDGISYLTKTYEERKKKLKLIIKTFKDSRFPPKADRRGNDTTGSTIVYAQEKVTQNETDVEDMFAESVSLHFEGIIAKKLDGVYEAGIRGWNWIKFKKAMSKKLNDTLDVLVMGYTLGEGKRTAFGVGQFLTGVYDQKQDKFMTVTKIGTGLTDEQFREFIKRVHKLKSKEKPATYEVDTLLTPDVWLMPGLVVEVSSDEITRSAVHTAGRVMEKSKSGKAFSVKTPGFALRFPRLEKFRDDKRPEDATTVTEIDSLFKKQGQ</sequence>
<feature type="active site" description="N6-AMP-lysine intermediate" evidence="14">
    <location>
        <position position="263"/>
    </location>
</feature>
<dbReference type="EMBL" id="LCFD01000009">
    <property type="protein sequence ID" value="KKS86543.1"/>
    <property type="molecule type" value="Genomic_DNA"/>
</dbReference>
<dbReference type="SUPFAM" id="SSF50249">
    <property type="entry name" value="Nucleic acid-binding proteins"/>
    <property type="match status" value="1"/>
</dbReference>
<dbReference type="GO" id="GO:0051301">
    <property type="term" value="P:cell division"/>
    <property type="evidence" value="ECO:0007669"/>
    <property type="project" value="UniProtKB-KW"/>
</dbReference>
<dbReference type="Gene3D" id="2.40.50.140">
    <property type="entry name" value="Nucleic acid-binding proteins"/>
    <property type="match status" value="1"/>
</dbReference>
<dbReference type="Pfam" id="PF04679">
    <property type="entry name" value="DNA_ligase_A_C"/>
    <property type="match status" value="1"/>
</dbReference>
<dbReference type="HAMAP" id="MF_00407">
    <property type="entry name" value="DNA_ligase"/>
    <property type="match status" value="1"/>
</dbReference>
<keyword evidence="12 14" id="KW-0131">Cell cycle</keyword>
<dbReference type="PANTHER" id="PTHR45674:SF4">
    <property type="entry name" value="DNA LIGASE 1"/>
    <property type="match status" value="1"/>
</dbReference>
<dbReference type="CDD" id="cd07901">
    <property type="entry name" value="Adenylation_DNA_ligase_Arch_LigB"/>
    <property type="match status" value="1"/>
</dbReference>
<evidence type="ECO:0000256" key="3">
    <source>
        <dbReference type="ARBA" id="ARBA00022618"/>
    </source>
</evidence>
<feature type="binding site" evidence="14">
    <location>
        <position position="460"/>
    </location>
    <ligand>
        <name>ATP</name>
        <dbReference type="ChEBI" id="CHEBI:30616"/>
    </ligand>
</feature>
<evidence type="ECO:0000256" key="5">
    <source>
        <dbReference type="ARBA" id="ARBA00022723"/>
    </source>
</evidence>
<evidence type="ECO:0000256" key="13">
    <source>
        <dbReference type="ARBA" id="ARBA00034003"/>
    </source>
</evidence>
<organism evidence="17 18">
    <name type="scientific">Candidatus Gottesmanbacteria bacterium GW2011_GWB1_43_11</name>
    <dbReference type="NCBI Taxonomy" id="1618446"/>
    <lineage>
        <taxon>Bacteria</taxon>
        <taxon>Candidatus Gottesmaniibacteriota</taxon>
    </lineage>
</organism>
<keyword evidence="7 14" id="KW-0227">DNA damage</keyword>
<proteinExistence type="inferred from homology"/>
<evidence type="ECO:0000256" key="9">
    <source>
        <dbReference type="ARBA" id="ARBA00022842"/>
    </source>
</evidence>
<evidence type="ECO:0000256" key="14">
    <source>
        <dbReference type="HAMAP-Rule" id="MF_00407"/>
    </source>
</evidence>
<dbReference type="EC" id="6.5.1.1" evidence="14"/>
<keyword evidence="8 14" id="KW-0067">ATP-binding</keyword>
<feature type="binding site" evidence="14">
    <location>
        <position position="361"/>
    </location>
    <ligand>
        <name>ATP</name>
        <dbReference type="ChEBI" id="CHEBI:30616"/>
    </ligand>
</feature>
<dbReference type="SUPFAM" id="SSF56091">
    <property type="entry name" value="DNA ligase/mRNA capping enzyme, catalytic domain"/>
    <property type="match status" value="1"/>
</dbReference>
<dbReference type="GO" id="GO:0071897">
    <property type="term" value="P:DNA biosynthetic process"/>
    <property type="evidence" value="ECO:0007669"/>
    <property type="project" value="InterPro"/>
</dbReference>
<dbReference type="Pfam" id="PF01068">
    <property type="entry name" value="DNA_ligase_A_M"/>
    <property type="match status" value="1"/>
</dbReference>
<feature type="binding site" evidence="14">
    <location>
        <position position="268"/>
    </location>
    <ligand>
        <name>ATP</name>
        <dbReference type="ChEBI" id="CHEBI:30616"/>
    </ligand>
</feature>
<keyword evidence="3 14" id="KW-0132">Cell division</keyword>
<comment type="similarity">
    <text evidence="1 14 15">Belongs to the ATP-dependent DNA ligase family.</text>
</comment>
<dbReference type="Pfam" id="PF04675">
    <property type="entry name" value="DNA_ligase_A_N"/>
    <property type="match status" value="1"/>
</dbReference>
<dbReference type="GO" id="GO:0006273">
    <property type="term" value="P:lagging strand elongation"/>
    <property type="evidence" value="ECO:0007669"/>
    <property type="project" value="TreeGrafter"/>
</dbReference>
<comment type="caution">
    <text evidence="17">The sequence shown here is derived from an EMBL/GenBank/DDBJ whole genome shotgun (WGS) entry which is preliminary data.</text>
</comment>
<dbReference type="InterPro" id="IPR036599">
    <property type="entry name" value="DNA_ligase_N_sf"/>
</dbReference>